<feature type="transmembrane region" description="Helical" evidence="2">
    <location>
        <begin position="246"/>
        <end position="269"/>
    </location>
</feature>
<feature type="transmembrane region" description="Helical" evidence="2">
    <location>
        <begin position="125"/>
        <end position="151"/>
    </location>
</feature>
<keyword evidence="2" id="KW-0812">Transmembrane</keyword>
<dbReference type="AlphaFoldDB" id="A0A973A8Z5"/>
<name>A0A973A8Z5_9GAMM</name>
<sequence length="279" mass="30652">MSSELPTNPPAVMPASGDEKLKNSVILAFAAPRVAFGIMGTLFGVYLMKFATDVLLIAPAIMGTIIAVSRLWDGVTDPLIGFFSDRTRSKFGRRRVWMFWAAIPMSVALVGIWSPPMALNATMLVVWMTCCLLLYETANTAFFVPHGALGLELSTNYHERTRLFGYSHMIGIFGVAAGLYSLHLMNQAADKREFAFILSLVAASTIALLVLWTTYLLPERVAHQGRAPSSPFKSFMDIFRNPHARVLLMVYGIETFGGATLGILAAYAAEYVVKMENLV</sequence>
<dbReference type="InterPro" id="IPR039672">
    <property type="entry name" value="MFS_2"/>
</dbReference>
<dbReference type="Pfam" id="PF13347">
    <property type="entry name" value="MFS_2"/>
    <property type="match status" value="1"/>
</dbReference>
<comment type="similarity">
    <text evidence="1">Belongs to the sodium:galactoside symporter (TC 2.A.2) family.</text>
</comment>
<feature type="transmembrane region" description="Helical" evidence="2">
    <location>
        <begin position="25"/>
        <end position="48"/>
    </location>
</feature>
<dbReference type="PANTHER" id="PTHR11328">
    <property type="entry name" value="MAJOR FACILITATOR SUPERFAMILY DOMAIN-CONTAINING PROTEIN"/>
    <property type="match status" value="1"/>
</dbReference>
<evidence type="ECO:0000256" key="1">
    <source>
        <dbReference type="ARBA" id="ARBA00009617"/>
    </source>
</evidence>
<dbReference type="GO" id="GO:0005886">
    <property type="term" value="C:plasma membrane"/>
    <property type="evidence" value="ECO:0007669"/>
    <property type="project" value="TreeGrafter"/>
</dbReference>
<dbReference type="InterPro" id="IPR036259">
    <property type="entry name" value="MFS_trans_sf"/>
</dbReference>
<evidence type="ECO:0000313" key="3">
    <source>
        <dbReference type="EMBL" id="NQV66299.1"/>
    </source>
</evidence>
<reference evidence="3" key="1">
    <citation type="submission" date="2020-05" db="EMBL/GenBank/DDBJ databases">
        <title>Sulfur intermediates as new biogeochemical hubs in an aquatic model microbial ecosystem.</title>
        <authorList>
            <person name="Vigneron A."/>
        </authorList>
    </citation>
    <scope>NUCLEOTIDE SEQUENCE</scope>
    <source>
        <strain evidence="3">Bin.250</strain>
    </source>
</reference>
<evidence type="ECO:0000256" key="2">
    <source>
        <dbReference type="SAM" id="Phobius"/>
    </source>
</evidence>
<evidence type="ECO:0000313" key="4">
    <source>
        <dbReference type="Proteomes" id="UP000754644"/>
    </source>
</evidence>
<feature type="transmembrane region" description="Helical" evidence="2">
    <location>
        <begin position="194"/>
        <end position="217"/>
    </location>
</feature>
<dbReference type="Gene3D" id="1.20.1250.20">
    <property type="entry name" value="MFS general substrate transporter like domains"/>
    <property type="match status" value="1"/>
</dbReference>
<dbReference type="PANTHER" id="PTHR11328:SF24">
    <property type="entry name" value="MAJOR FACILITATOR SUPERFAMILY (MFS) PROFILE DOMAIN-CONTAINING PROTEIN"/>
    <property type="match status" value="1"/>
</dbReference>
<gene>
    <name evidence="3" type="ORF">HQ497_13140</name>
</gene>
<dbReference type="GO" id="GO:0008643">
    <property type="term" value="P:carbohydrate transport"/>
    <property type="evidence" value="ECO:0007669"/>
    <property type="project" value="InterPro"/>
</dbReference>
<proteinExistence type="inferred from homology"/>
<protein>
    <submittedName>
        <fullName evidence="3">MFS transporter</fullName>
    </submittedName>
</protein>
<organism evidence="3 4">
    <name type="scientific">SAR86 cluster bacterium</name>
    <dbReference type="NCBI Taxonomy" id="2030880"/>
    <lineage>
        <taxon>Bacteria</taxon>
        <taxon>Pseudomonadati</taxon>
        <taxon>Pseudomonadota</taxon>
        <taxon>Gammaproteobacteria</taxon>
        <taxon>SAR86 cluster</taxon>
    </lineage>
</organism>
<accession>A0A973A8Z5</accession>
<keyword evidence="2" id="KW-0472">Membrane</keyword>
<feature type="transmembrane region" description="Helical" evidence="2">
    <location>
        <begin position="96"/>
        <end position="113"/>
    </location>
</feature>
<keyword evidence="2" id="KW-1133">Transmembrane helix</keyword>
<feature type="transmembrane region" description="Helical" evidence="2">
    <location>
        <begin position="54"/>
        <end position="75"/>
    </location>
</feature>
<dbReference type="GO" id="GO:0015293">
    <property type="term" value="F:symporter activity"/>
    <property type="evidence" value="ECO:0007669"/>
    <property type="project" value="InterPro"/>
</dbReference>
<comment type="caution">
    <text evidence="3">The sequence shown here is derived from an EMBL/GenBank/DDBJ whole genome shotgun (WGS) entry which is preliminary data.</text>
</comment>
<dbReference type="SUPFAM" id="SSF103473">
    <property type="entry name" value="MFS general substrate transporter"/>
    <property type="match status" value="1"/>
</dbReference>
<dbReference type="Proteomes" id="UP000754644">
    <property type="component" value="Unassembled WGS sequence"/>
</dbReference>
<feature type="transmembrane region" description="Helical" evidence="2">
    <location>
        <begin position="163"/>
        <end position="182"/>
    </location>
</feature>
<feature type="non-terminal residue" evidence="3">
    <location>
        <position position="279"/>
    </location>
</feature>
<dbReference type="EMBL" id="JABMOJ010000494">
    <property type="protein sequence ID" value="NQV66299.1"/>
    <property type="molecule type" value="Genomic_DNA"/>
</dbReference>